<reference evidence="3 4" key="1">
    <citation type="submission" date="2024-04" db="EMBL/GenBank/DDBJ databases">
        <title>whole genome sequencing of Lutimonas vermicola strain IMCC1616.</title>
        <authorList>
            <person name="Bae S.S."/>
        </authorList>
    </citation>
    <scope>NUCLEOTIDE SEQUENCE [LARGE SCALE GENOMIC DNA]</scope>
    <source>
        <strain evidence="3 4">IMCC1616</strain>
    </source>
</reference>
<keyword evidence="4" id="KW-1185">Reference proteome</keyword>
<comment type="caution">
    <text evidence="3">The sequence shown here is derived from an EMBL/GenBank/DDBJ whole genome shotgun (WGS) entry which is preliminary data.</text>
</comment>
<evidence type="ECO:0000259" key="2">
    <source>
        <dbReference type="Pfam" id="PF24709"/>
    </source>
</evidence>
<keyword evidence="1" id="KW-0812">Transmembrane</keyword>
<feature type="domain" description="DUF7670" evidence="2">
    <location>
        <begin position="6"/>
        <end position="125"/>
    </location>
</feature>
<dbReference type="EMBL" id="JBCDNA010000001">
    <property type="protein sequence ID" value="MEL4455660.1"/>
    <property type="molecule type" value="Genomic_DNA"/>
</dbReference>
<feature type="transmembrane region" description="Helical" evidence="1">
    <location>
        <begin position="96"/>
        <end position="119"/>
    </location>
</feature>
<keyword evidence="1" id="KW-1133">Transmembrane helix</keyword>
<protein>
    <recommendedName>
        <fullName evidence="2">DUF7670 domain-containing protein</fullName>
    </recommendedName>
</protein>
<feature type="transmembrane region" description="Helical" evidence="1">
    <location>
        <begin position="7"/>
        <end position="28"/>
    </location>
</feature>
<organism evidence="3 4">
    <name type="scientific">Lutimonas vermicola</name>
    <dbReference type="NCBI Taxonomy" id="414288"/>
    <lineage>
        <taxon>Bacteria</taxon>
        <taxon>Pseudomonadati</taxon>
        <taxon>Bacteroidota</taxon>
        <taxon>Flavobacteriia</taxon>
        <taxon>Flavobacteriales</taxon>
        <taxon>Flavobacteriaceae</taxon>
        <taxon>Lutimonas</taxon>
    </lineage>
</organism>
<feature type="transmembrane region" description="Helical" evidence="1">
    <location>
        <begin position="66"/>
        <end position="84"/>
    </location>
</feature>
<dbReference type="InterPro" id="IPR056087">
    <property type="entry name" value="DUF7670"/>
</dbReference>
<dbReference type="Pfam" id="PF24709">
    <property type="entry name" value="DUF7670"/>
    <property type="match status" value="1"/>
</dbReference>
<feature type="transmembrane region" description="Helical" evidence="1">
    <location>
        <begin position="40"/>
        <end position="59"/>
    </location>
</feature>
<keyword evidence="1" id="KW-0472">Membrane</keyword>
<dbReference type="Proteomes" id="UP001474120">
    <property type="component" value="Unassembled WGS sequence"/>
</dbReference>
<evidence type="ECO:0000256" key="1">
    <source>
        <dbReference type="SAM" id="Phobius"/>
    </source>
</evidence>
<evidence type="ECO:0000313" key="3">
    <source>
        <dbReference type="EMBL" id="MEL4455660.1"/>
    </source>
</evidence>
<accession>A0ABU9KZN0</accession>
<gene>
    <name evidence="3" type="ORF">AABB81_07110</name>
</gene>
<sequence length="135" mass="15495">MTINPRFIFWLPRIICIIAILFISVFALDAFQPELTVWQQIQAFAMHLIPSFILLLILIIAWRWELVGGIIFLLVGIGLSPLVFMHNYRMNGSVGMSLLIIATITFPFILVGILFMLGYRMNRKQTTVKNKPLES</sequence>
<evidence type="ECO:0000313" key="4">
    <source>
        <dbReference type="Proteomes" id="UP001474120"/>
    </source>
</evidence>
<dbReference type="RefSeq" id="WP_342159537.1">
    <property type="nucleotide sequence ID" value="NZ_JBCDNA010000001.1"/>
</dbReference>
<proteinExistence type="predicted"/>
<name>A0ABU9KZN0_9FLAO</name>